<gene>
    <name evidence="7" type="primary">cobL</name>
    <name evidence="7" type="ORF">FNP_0860</name>
</gene>
<dbReference type="UniPathway" id="UPA00148"/>
<dbReference type="InterPro" id="IPR050714">
    <property type="entry name" value="Cobalamin_biosynth_MTase"/>
</dbReference>
<evidence type="ECO:0000256" key="2">
    <source>
        <dbReference type="ARBA" id="ARBA00022573"/>
    </source>
</evidence>
<dbReference type="CDD" id="cd11644">
    <property type="entry name" value="Precorrin-6Y-MT"/>
    <property type="match status" value="1"/>
</dbReference>
<protein>
    <submittedName>
        <fullName evidence="7">Precorrin-6Y C(5,15)-methyltransferase (Decarboxylating)</fullName>
        <ecNumber evidence="7">2.1.1.132</ecNumber>
    </submittedName>
</protein>
<dbReference type="EC" id="2.1.1.132" evidence="7"/>
<dbReference type="InterPro" id="IPR012818">
    <property type="entry name" value="CbiE"/>
</dbReference>
<evidence type="ECO:0000256" key="1">
    <source>
        <dbReference type="ARBA" id="ARBA00004953"/>
    </source>
</evidence>
<dbReference type="PANTHER" id="PTHR43182">
    <property type="entry name" value="COBALT-PRECORRIN-6B C(15)-METHYLTRANSFERASE (DECARBOXYLATING)"/>
    <property type="match status" value="1"/>
</dbReference>
<dbReference type="SUPFAM" id="SSF53790">
    <property type="entry name" value="Tetrapyrrole methylase"/>
    <property type="match status" value="1"/>
</dbReference>
<keyword evidence="3 7" id="KW-0489">Methyltransferase</keyword>
<dbReference type="GO" id="GO:0046025">
    <property type="term" value="F:precorrin-6Y C5,15-methyltransferase (decarboxylating) activity"/>
    <property type="evidence" value="ECO:0007669"/>
    <property type="project" value="UniProtKB-EC"/>
</dbReference>
<evidence type="ECO:0000259" key="6">
    <source>
        <dbReference type="Pfam" id="PF00590"/>
    </source>
</evidence>
<dbReference type="eggNOG" id="COG2241">
    <property type="taxonomic scope" value="Bacteria"/>
</dbReference>
<name>A5TUT6_FUSNP</name>
<evidence type="ECO:0000256" key="4">
    <source>
        <dbReference type="ARBA" id="ARBA00022679"/>
    </source>
</evidence>
<dbReference type="PANTHER" id="PTHR43182:SF1">
    <property type="entry name" value="COBALT-PRECORRIN-7 C(5)-METHYLTRANSFERASE"/>
    <property type="match status" value="1"/>
</dbReference>
<dbReference type="Pfam" id="PF00590">
    <property type="entry name" value="TP_methylase"/>
    <property type="match status" value="1"/>
</dbReference>
<evidence type="ECO:0000256" key="5">
    <source>
        <dbReference type="ARBA" id="ARBA00022691"/>
    </source>
</evidence>
<sequence length="235" mass="26876">MKLLEKVITIKEWLVNVVQLNKINVVGLGPGNMKYLSTAGIDCIKEAEIIIGSTRQLSDLKTIISEKQEIYILGKLNELIGYLKENIERKITIIVSGDTGYYSLVPYLSKNLSKDILNIIPNISSYQYLFSKIGENWQNFRLASVHGREFDYIKNIDDEDIAGLVLLTDDIQNPYEVSKNLYNSGIRNLTVIVGENLSYDNEKITILEIEDYEKLNRKFDMNVLILKKGENYGKK</sequence>
<organism evidence="7">
    <name type="scientific">Fusobacterium polymorphum ATCC 10953</name>
    <dbReference type="NCBI Taxonomy" id="393480"/>
    <lineage>
        <taxon>Bacteria</taxon>
        <taxon>Fusobacteriati</taxon>
        <taxon>Fusobacteriota</taxon>
        <taxon>Fusobacteriia</taxon>
        <taxon>Fusobacteriales</taxon>
        <taxon>Fusobacteriaceae</taxon>
        <taxon>Fusobacterium</taxon>
    </lineage>
</organism>
<reference evidence="7" key="2">
    <citation type="submission" date="2007-05" db="EMBL/GenBank/DDBJ databases">
        <title>Genome sequence of Fusobacterium nucleatum subspecies polymorphum - a genetically tractable Fusobacterium.</title>
        <authorList>
            <person name="Karpathy S.E."/>
            <person name="Xiang Q."/>
            <person name="Gioia J."/>
            <person name="Jiang H."/>
            <person name="Liu Y."/>
            <person name="Petrosino J.F."/>
            <person name="Yerrapragada S."/>
            <person name="Fox G.E."/>
            <person name="Kinder Haake S."/>
            <person name="Weinstock G.M."/>
            <person name="Highlander S.K."/>
        </authorList>
    </citation>
    <scope>NUCLEOTIDE SEQUENCE [LARGE SCALE GENOMIC DNA]</scope>
    <source>
        <strain evidence="7">ATCC 10953</strain>
    </source>
</reference>
<dbReference type="AlphaFoldDB" id="A5TUT6"/>
<feature type="domain" description="Tetrapyrrole methylase" evidence="6">
    <location>
        <begin position="22"/>
        <end position="210"/>
    </location>
</feature>
<dbReference type="Gene3D" id="3.40.1010.10">
    <property type="entry name" value="Cobalt-precorrin-4 Transmethylase, Domain 1"/>
    <property type="match status" value="1"/>
</dbReference>
<accession>A5TUT6</accession>
<evidence type="ECO:0000256" key="3">
    <source>
        <dbReference type="ARBA" id="ARBA00022603"/>
    </source>
</evidence>
<reference evidence="7" key="1">
    <citation type="submission" date="2006-07" db="EMBL/GenBank/DDBJ databases">
        <authorList>
            <person name="Qin X."/>
            <person name="Weinstock G.M."/>
        </authorList>
    </citation>
    <scope>NUCLEOTIDE SEQUENCE [LARGE SCALE GENOMIC DNA]</scope>
    <source>
        <strain evidence="7">ATCC 10953</strain>
    </source>
</reference>
<dbReference type="InterPro" id="IPR035996">
    <property type="entry name" value="4pyrrol_Methylase_sf"/>
</dbReference>
<dbReference type="NCBIfam" id="TIGR02467">
    <property type="entry name" value="CbiE"/>
    <property type="match status" value="1"/>
</dbReference>
<proteinExistence type="predicted"/>
<keyword evidence="2" id="KW-0169">Cobalamin biosynthesis</keyword>
<dbReference type="EMBL" id="CM000440">
    <property type="protein sequence ID" value="EDK88661.1"/>
    <property type="molecule type" value="Genomic_DNA"/>
</dbReference>
<dbReference type="InterPro" id="IPR014777">
    <property type="entry name" value="4pyrrole_Mease_sub1"/>
</dbReference>
<comment type="pathway">
    <text evidence="1">Cofactor biosynthesis; adenosylcobalamin biosynthesis.</text>
</comment>
<dbReference type="HOGENOM" id="CLU_089162_2_0_0"/>
<dbReference type="Proteomes" id="UP000001921">
    <property type="component" value="Chromosome"/>
</dbReference>
<evidence type="ECO:0000313" key="7">
    <source>
        <dbReference type="EMBL" id="EDK88661.1"/>
    </source>
</evidence>
<dbReference type="InterPro" id="IPR000878">
    <property type="entry name" value="4pyrrol_Mease"/>
</dbReference>
<dbReference type="GO" id="GO:0032259">
    <property type="term" value="P:methylation"/>
    <property type="evidence" value="ECO:0007669"/>
    <property type="project" value="UniProtKB-KW"/>
</dbReference>
<dbReference type="GO" id="GO:0008276">
    <property type="term" value="F:protein methyltransferase activity"/>
    <property type="evidence" value="ECO:0007669"/>
    <property type="project" value="InterPro"/>
</dbReference>
<keyword evidence="5" id="KW-0949">S-adenosyl-L-methionine</keyword>
<dbReference type="Gene3D" id="3.30.950.10">
    <property type="entry name" value="Methyltransferase, Cobalt-precorrin-4 Transmethylase, Domain 2"/>
    <property type="match status" value="1"/>
</dbReference>
<dbReference type="GO" id="GO:0009236">
    <property type="term" value="P:cobalamin biosynthetic process"/>
    <property type="evidence" value="ECO:0007669"/>
    <property type="project" value="UniProtKB-UniPathway"/>
</dbReference>
<keyword evidence="4 7" id="KW-0808">Transferase</keyword>
<dbReference type="InterPro" id="IPR014776">
    <property type="entry name" value="4pyrrole_Mease_sub2"/>
</dbReference>